<dbReference type="PANTHER" id="PTHR24278">
    <property type="entry name" value="COAGULATION FACTOR"/>
    <property type="match status" value="1"/>
</dbReference>
<organism evidence="8 9">
    <name type="scientific">Echinops telfairi</name>
    <name type="common">Lesser hedgehog tenrec</name>
    <dbReference type="NCBI Taxonomy" id="9371"/>
    <lineage>
        <taxon>Eukaryota</taxon>
        <taxon>Metazoa</taxon>
        <taxon>Chordata</taxon>
        <taxon>Craniata</taxon>
        <taxon>Vertebrata</taxon>
        <taxon>Euteleostomi</taxon>
        <taxon>Mammalia</taxon>
        <taxon>Eutheria</taxon>
        <taxon>Afrotheria</taxon>
        <taxon>Tenrecidae</taxon>
        <taxon>Tenrecinae</taxon>
        <taxon>Echinops</taxon>
    </lineage>
</organism>
<dbReference type="Pfam" id="PF14670">
    <property type="entry name" value="FXa_inhibition"/>
    <property type="match status" value="1"/>
</dbReference>
<dbReference type="InterPro" id="IPR050442">
    <property type="entry name" value="Peptidase_S1_coag_factors"/>
</dbReference>
<dbReference type="PRINTS" id="PR00722">
    <property type="entry name" value="CHYMOTRYPSIN"/>
</dbReference>
<evidence type="ECO:0000313" key="8">
    <source>
        <dbReference type="Proteomes" id="UP000694863"/>
    </source>
</evidence>
<keyword evidence="6" id="KW-0325">Glycoprotein</keyword>
<gene>
    <name evidence="9" type="primary">LOC101645208</name>
</gene>
<comment type="subcellular location">
    <subcellularLocation>
        <location evidence="1">Secreted</location>
    </subcellularLocation>
</comment>
<dbReference type="InterPro" id="IPR001314">
    <property type="entry name" value="Peptidase_S1A"/>
</dbReference>
<dbReference type="Gene3D" id="2.10.25.10">
    <property type="entry name" value="Laminin"/>
    <property type="match status" value="1"/>
</dbReference>
<name>A0ABM0ZQT0_ECHTE</name>
<evidence type="ECO:0000256" key="2">
    <source>
        <dbReference type="ARBA" id="ARBA00022525"/>
    </source>
</evidence>
<dbReference type="CDD" id="cd00190">
    <property type="entry name" value="Tryp_SPc"/>
    <property type="match status" value="1"/>
</dbReference>
<protein>
    <submittedName>
        <fullName evidence="9">Coagulation factor VII-like</fullName>
    </submittedName>
</protein>
<dbReference type="InterPro" id="IPR001254">
    <property type="entry name" value="Trypsin_dom"/>
</dbReference>
<dbReference type="InterPro" id="IPR018114">
    <property type="entry name" value="TRYPSIN_HIS"/>
</dbReference>
<dbReference type="PANTHER" id="PTHR24278:SF26">
    <property type="entry name" value="COAGULATION FACTOR VII"/>
    <property type="match status" value="1"/>
</dbReference>
<keyword evidence="8" id="KW-1185">Reference proteome</keyword>
<feature type="domain" description="Peptidase S1" evidence="7">
    <location>
        <begin position="72"/>
        <end position="318"/>
    </location>
</feature>
<dbReference type="SUPFAM" id="SSF50494">
    <property type="entry name" value="Trypsin-like serine proteases"/>
    <property type="match status" value="1"/>
</dbReference>
<dbReference type="PROSITE" id="PS00134">
    <property type="entry name" value="TRYPSIN_HIS"/>
    <property type="match status" value="1"/>
</dbReference>
<dbReference type="Gene3D" id="2.40.10.10">
    <property type="entry name" value="Trypsin-like serine proteases"/>
    <property type="match status" value="2"/>
</dbReference>
<dbReference type="SMART" id="SM00020">
    <property type="entry name" value="Tryp_SPc"/>
    <property type="match status" value="1"/>
</dbReference>
<evidence type="ECO:0000256" key="5">
    <source>
        <dbReference type="ARBA" id="ARBA00023157"/>
    </source>
</evidence>
<proteinExistence type="predicted"/>
<evidence type="ECO:0000256" key="4">
    <source>
        <dbReference type="ARBA" id="ARBA00022737"/>
    </source>
</evidence>
<evidence type="ECO:0000313" key="9">
    <source>
        <dbReference type="RefSeq" id="XP_012860541.2"/>
    </source>
</evidence>
<dbReference type="PROSITE" id="PS50240">
    <property type="entry name" value="TRYPSIN_DOM"/>
    <property type="match status" value="1"/>
</dbReference>
<dbReference type="Pfam" id="PF00089">
    <property type="entry name" value="Trypsin"/>
    <property type="match status" value="1"/>
</dbReference>
<keyword evidence="4" id="KW-0677">Repeat</keyword>
<dbReference type="InterPro" id="IPR043504">
    <property type="entry name" value="Peptidase_S1_PA_chymotrypsin"/>
</dbReference>
<reference evidence="9" key="1">
    <citation type="submission" date="2025-08" db="UniProtKB">
        <authorList>
            <consortium name="RefSeq"/>
        </authorList>
    </citation>
    <scope>IDENTIFICATION</scope>
</reference>
<evidence type="ECO:0000256" key="3">
    <source>
        <dbReference type="ARBA" id="ARBA00022729"/>
    </source>
</evidence>
<keyword evidence="3" id="KW-0732">Signal</keyword>
<dbReference type="InterPro" id="IPR009003">
    <property type="entry name" value="Peptidase_S1_PA"/>
</dbReference>
<evidence type="ECO:0000256" key="6">
    <source>
        <dbReference type="ARBA" id="ARBA00023180"/>
    </source>
</evidence>
<evidence type="ECO:0000256" key="1">
    <source>
        <dbReference type="ARBA" id="ARBA00004613"/>
    </source>
</evidence>
<dbReference type="RefSeq" id="XP_012860541.2">
    <property type="nucleotide sequence ID" value="XM_013005087.2"/>
</dbReference>
<keyword evidence="5" id="KW-1015">Disulfide bond</keyword>
<dbReference type="SUPFAM" id="SSF57196">
    <property type="entry name" value="EGF/Laminin"/>
    <property type="match status" value="1"/>
</dbReference>
<dbReference type="GeneID" id="101645208"/>
<dbReference type="Proteomes" id="UP000694863">
    <property type="component" value="Unplaced"/>
</dbReference>
<sequence length="355" mass="39292">MDNKNSELICLNENGGCQQYCSDNPGTKRSCSCHQDYKLMADEVSCEPTVKYPCGKIPVLEKRNNSTSRVPFVGSVLCPGGKCPQGKCPWQAALKVQGELLCGGVLLGASWVLSAAHCVYKLYPRTWKSVQVVLGEHDLGKEEGTEQVRYITQMIIPHKYKARKANYDIILLRLNTPVNFTDYVVPLCLPDEKFSEETLAKIKFSSVSGWDQNLYNGSTALQLMTISVPRLMTQDCKENANRNISVPRLTKNMFCAGYLDGSKGACKGDHGGPHFTKYRSTWYLTGIVNWSEGCAVRGHVGAYTRISKYTEWLQRNMDSNPSPQSRKSGTSSALLSISSSCIESCNITFSDLNGC</sequence>
<accession>A0ABM0ZQT0</accession>
<evidence type="ECO:0000259" key="7">
    <source>
        <dbReference type="PROSITE" id="PS50240"/>
    </source>
</evidence>
<keyword evidence="2" id="KW-0964">Secreted</keyword>